<dbReference type="Pfam" id="PF13181">
    <property type="entry name" value="TPR_8"/>
    <property type="match status" value="1"/>
</dbReference>
<feature type="region of interest" description="Disordered" evidence="4">
    <location>
        <begin position="157"/>
        <end position="178"/>
    </location>
</feature>
<dbReference type="AlphaFoldDB" id="A0A418E3Y7"/>
<dbReference type="InterPro" id="IPR019734">
    <property type="entry name" value="TPR_rpt"/>
</dbReference>
<sequence length="374" mass="41466">ALFRSLSSKNPVAIDAYLDAGNTFFTMALCMTDSTNMTAAAAALATTNAPALSKADTSKSLLQQSLHCYLRATRINPTDVNIRLNLAALFRAKGDESNADFHDERAMMLLETGQFAHAMEHMNAAVNISVALSPIVAMEYTLLVKNKAMALHELHRRRQQLTPSAPHPTKRAEENGGRTRRMSVAAEVLADKKSILGIKKTLSVHLANRGKVHELMLDVDAARLDYLNAVYFDPLNFDVYFHLGTLAVHERKLNDAIEYFSQALVINPKLGVASVNLGVVYLLLQSYDLALYHLDMASTLIPDCAFVWANKACVYLKLDRVDDAVRNFSYAMKCMPTFAPFYVYRGRLLSSQKHLHDAMVDFAAALKMGYTGEL</sequence>
<dbReference type="PANTHER" id="PTHR44858">
    <property type="entry name" value="TETRATRICOPEPTIDE REPEAT PROTEIN 6"/>
    <property type="match status" value="1"/>
</dbReference>
<feature type="non-terminal residue" evidence="5">
    <location>
        <position position="1"/>
    </location>
</feature>
<evidence type="ECO:0000256" key="4">
    <source>
        <dbReference type="SAM" id="MobiDB-lite"/>
    </source>
</evidence>
<keyword evidence="1" id="KW-0677">Repeat</keyword>
<feature type="repeat" description="TPR" evidence="3">
    <location>
        <begin position="237"/>
        <end position="270"/>
    </location>
</feature>
<organism evidence="5 6">
    <name type="scientific">Aphanomyces astaci</name>
    <name type="common">Crayfish plague agent</name>
    <dbReference type="NCBI Taxonomy" id="112090"/>
    <lineage>
        <taxon>Eukaryota</taxon>
        <taxon>Sar</taxon>
        <taxon>Stramenopiles</taxon>
        <taxon>Oomycota</taxon>
        <taxon>Saprolegniomycetes</taxon>
        <taxon>Saprolegniales</taxon>
        <taxon>Verrucalvaceae</taxon>
        <taxon>Aphanomyces</taxon>
    </lineage>
</organism>
<dbReference type="PANTHER" id="PTHR44858:SF1">
    <property type="entry name" value="UDP-N-ACETYLGLUCOSAMINE--PEPTIDE N-ACETYLGLUCOSAMINYLTRANSFERASE SPINDLY-RELATED"/>
    <property type="match status" value="1"/>
</dbReference>
<dbReference type="SMART" id="SM00028">
    <property type="entry name" value="TPR"/>
    <property type="match status" value="6"/>
</dbReference>
<keyword evidence="2 3" id="KW-0802">TPR repeat</keyword>
<feature type="repeat" description="TPR" evidence="3">
    <location>
        <begin position="305"/>
        <end position="338"/>
    </location>
</feature>
<evidence type="ECO:0000256" key="3">
    <source>
        <dbReference type="PROSITE-ProRule" id="PRU00339"/>
    </source>
</evidence>
<dbReference type="SUPFAM" id="SSF48452">
    <property type="entry name" value="TPR-like"/>
    <property type="match status" value="2"/>
</dbReference>
<evidence type="ECO:0000256" key="2">
    <source>
        <dbReference type="ARBA" id="ARBA00022803"/>
    </source>
</evidence>
<dbReference type="EMBL" id="QUTF01017025">
    <property type="protein sequence ID" value="RHZ05289.1"/>
    <property type="molecule type" value="Genomic_DNA"/>
</dbReference>
<proteinExistence type="predicted"/>
<evidence type="ECO:0000313" key="5">
    <source>
        <dbReference type="EMBL" id="RHZ05289.1"/>
    </source>
</evidence>
<evidence type="ECO:0000256" key="1">
    <source>
        <dbReference type="ARBA" id="ARBA00022737"/>
    </source>
</evidence>
<dbReference type="PROSITE" id="PS50005">
    <property type="entry name" value="TPR"/>
    <property type="match status" value="2"/>
</dbReference>
<accession>A0A418E3Y7</accession>
<dbReference type="InterPro" id="IPR011990">
    <property type="entry name" value="TPR-like_helical_dom_sf"/>
</dbReference>
<comment type="caution">
    <text evidence="5">The sequence shown here is derived from an EMBL/GenBank/DDBJ whole genome shotgun (WGS) entry which is preliminary data.</text>
</comment>
<dbReference type="Gene3D" id="1.25.40.10">
    <property type="entry name" value="Tetratricopeptide repeat domain"/>
    <property type="match status" value="2"/>
</dbReference>
<name>A0A418E3Y7_APHAT</name>
<gene>
    <name evidence="5" type="ORF">DYB26_011463</name>
</gene>
<dbReference type="InterPro" id="IPR050498">
    <property type="entry name" value="Ycf3"/>
</dbReference>
<protein>
    <submittedName>
        <fullName evidence="5">Uncharacterized protein</fullName>
    </submittedName>
</protein>
<reference evidence="5 6" key="1">
    <citation type="submission" date="2018-08" db="EMBL/GenBank/DDBJ databases">
        <title>Aphanomyces genome sequencing and annotation.</title>
        <authorList>
            <person name="Minardi D."/>
            <person name="Oidtmann B."/>
            <person name="Van Der Giezen M."/>
            <person name="Studholme D.J."/>
        </authorList>
    </citation>
    <scope>NUCLEOTIDE SEQUENCE [LARGE SCALE GENOMIC DNA]</scope>
    <source>
        <strain evidence="5 6">FDL457</strain>
    </source>
</reference>
<dbReference type="Proteomes" id="UP000286510">
    <property type="component" value="Unassembled WGS sequence"/>
</dbReference>
<evidence type="ECO:0000313" key="6">
    <source>
        <dbReference type="Proteomes" id="UP000286510"/>
    </source>
</evidence>